<keyword evidence="1" id="KW-0812">Transmembrane</keyword>
<protein>
    <submittedName>
        <fullName evidence="3">Uncharacterized protein</fullName>
    </submittedName>
</protein>
<evidence type="ECO:0000313" key="4">
    <source>
        <dbReference type="Proteomes" id="UP001524478"/>
    </source>
</evidence>
<keyword evidence="2" id="KW-0732">Signal</keyword>
<feature type="signal peptide" evidence="2">
    <location>
        <begin position="1"/>
        <end position="22"/>
    </location>
</feature>
<keyword evidence="1" id="KW-0472">Membrane</keyword>
<organism evidence="3 4">
    <name type="scientific">Tissierella carlieri</name>
    <dbReference type="NCBI Taxonomy" id="689904"/>
    <lineage>
        <taxon>Bacteria</taxon>
        <taxon>Bacillati</taxon>
        <taxon>Bacillota</taxon>
        <taxon>Tissierellia</taxon>
        <taxon>Tissierellales</taxon>
        <taxon>Tissierellaceae</taxon>
        <taxon>Tissierella</taxon>
    </lineage>
</organism>
<reference evidence="3 4" key="1">
    <citation type="submission" date="2022-06" db="EMBL/GenBank/DDBJ databases">
        <title>Isolation of gut microbiota from human fecal samples.</title>
        <authorList>
            <person name="Pamer E.G."/>
            <person name="Barat B."/>
            <person name="Waligurski E."/>
            <person name="Medina S."/>
            <person name="Paddock L."/>
            <person name="Mostad J."/>
        </authorList>
    </citation>
    <scope>NUCLEOTIDE SEQUENCE [LARGE SCALE GENOMIC DNA]</scope>
    <source>
        <strain evidence="3 4">DFI.7.95</strain>
    </source>
</reference>
<dbReference type="RefSeq" id="WP_256312428.1">
    <property type="nucleotide sequence ID" value="NZ_JANGAC010000016.1"/>
</dbReference>
<evidence type="ECO:0000313" key="3">
    <source>
        <dbReference type="EMBL" id="MCQ4924838.1"/>
    </source>
</evidence>
<feature type="transmembrane region" description="Helical" evidence="1">
    <location>
        <begin position="62"/>
        <end position="80"/>
    </location>
</feature>
<feature type="chain" id="PRO_5047332670" evidence="2">
    <location>
        <begin position="23"/>
        <end position="129"/>
    </location>
</feature>
<keyword evidence="4" id="KW-1185">Reference proteome</keyword>
<gene>
    <name evidence="3" type="ORF">NE686_17180</name>
</gene>
<keyword evidence="1" id="KW-1133">Transmembrane helix</keyword>
<accession>A0ABT1SED9</accession>
<dbReference type="Proteomes" id="UP001524478">
    <property type="component" value="Unassembled WGS sequence"/>
</dbReference>
<evidence type="ECO:0000256" key="2">
    <source>
        <dbReference type="SAM" id="SignalP"/>
    </source>
</evidence>
<comment type="caution">
    <text evidence="3">The sequence shown here is derived from an EMBL/GenBank/DDBJ whole genome shotgun (WGS) entry which is preliminary data.</text>
</comment>
<dbReference type="EMBL" id="JANGAC010000016">
    <property type="protein sequence ID" value="MCQ4924838.1"/>
    <property type="molecule type" value="Genomic_DNA"/>
</dbReference>
<sequence length="129" mass="14733">MNKKVLLILVMILLISSTVAIAEKEDLSSLNSAIRSQRSIERIFKGESKDILMGMVKSFFDIARYAVIFYILMRLFAMYADFANAGDRPEVVASIKSKAMWHLLGLIFSLNFWSIFTFITRTASKFNFS</sequence>
<evidence type="ECO:0000256" key="1">
    <source>
        <dbReference type="SAM" id="Phobius"/>
    </source>
</evidence>
<proteinExistence type="predicted"/>
<feature type="transmembrane region" description="Helical" evidence="1">
    <location>
        <begin position="101"/>
        <end position="119"/>
    </location>
</feature>
<name>A0ABT1SED9_9FIRM</name>